<gene>
    <name evidence="1" type="ORF">BH720_007250</name>
</gene>
<dbReference type="Proteomes" id="UP000095472">
    <property type="component" value="Chromosome"/>
</dbReference>
<accession>A0ACD5GYB9</accession>
<dbReference type="EMBL" id="CP182909">
    <property type="protein sequence ID" value="XPM65479.1"/>
    <property type="molecule type" value="Genomic_DNA"/>
</dbReference>
<evidence type="ECO:0000313" key="1">
    <source>
        <dbReference type="EMBL" id="XPM65479.1"/>
    </source>
</evidence>
<reference evidence="1 2" key="1">
    <citation type="journal article" date="2016" name="Genome Announc.">
        <title>Draft Genome Sequence of the Thermotolerant Cyanobacterium Desertifilum sp. IPPAS B-1220.</title>
        <authorList>
            <person name="Mironov K.S."/>
            <person name="Sinetova M.A."/>
            <person name="Bolatkhan K."/>
            <person name="Zayadan B.K."/>
            <person name="Ustinova V.V."/>
            <person name="Kupriyanova E.V."/>
            <person name="Skrypnik A.N."/>
            <person name="Gogoleva N.E."/>
            <person name="Gogolev Y.V."/>
            <person name="Los D.A."/>
        </authorList>
    </citation>
    <scope>NUCLEOTIDE SEQUENCE [LARGE SCALE GENOMIC DNA]</scope>
    <source>
        <strain evidence="1 2">IPPAS B-1220</strain>
    </source>
</reference>
<protein>
    <submittedName>
        <fullName evidence="1">Uncharacterized protein</fullName>
    </submittedName>
</protein>
<organism evidence="1 2">
    <name type="scientific">Desertifilum tharense IPPAS B-1220</name>
    <dbReference type="NCBI Taxonomy" id="1781255"/>
    <lineage>
        <taxon>Bacteria</taxon>
        <taxon>Bacillati</taxon>
        <taxon>Cyanobacteriota</taxon>
        <taxon>Cyanophyceae</taxon>
        <taxon>Desertifilales</taxon>
        <taxon>Desertifilaceae</taxon>
        <taxon>Desertifilum</taxon>
    </lineage>
</organism>
<name>A0ACD5GYB9_9CYAN</name>
<proteinExistence type="predicted"/>
<evidence type="ECO:0000313" key="2">
    <source>
        <dbReference type="Proteomes" id="UP000095472"/>
    </source>
</evidence>
<keyword evidence="2" id="KW-1185">Reference proteome</keyword>
<sequence length="53" mass="5576">MVVLRRLGLQALRAGKGEIGGTVFKAFNLTQLLPEAIAQGMDGGLGMNFEVEG</sequence>